<dbReference type="Gene3D" id="4.10.520.10">
    <property type="entry name" value="IHF-like DNA-binding proteins"/>
    <property type="match status" value="1"/>
</dbReference>
<evidence type="ECO:0000313" key="4">
    <source>
        <dbReference type="EMBL" id="MFC4668187.1"/>
    </source>
</evidence>
<evidence type="ECO:0000313" key="5">
    <source>
        <dbReference type="Proteomes" id="UP001595973"/>
    </source>
</evidence>
<dbReference type="RefSeq" id="WP_380716455.1">
    <property type="nucleotide sequence ID" value="NZ_JBHSGI010000004.1"/>
</dbReference>
<dbReference type="Proteomes" id="UP001595973">
    <property type="component" value="Unassembled WGS sequence"/>
</dbReference>
<dbReference type="SUPFAM" id="SSF47729">
    <property type="entry name" value="IHF-like DNA-binding proteins"/>
    <property type="match status" value="1"/>
</dbReference>
<reference evidence="5" key="1">
    <citation type="journal article" date="2019" name="Int. J. Syst. Evol. Microbiol.">
        <title>The Global Catalogue of Microorganisms (GCM) 10K type strain sequencing project: providing services to taxonomists for standard genome sequencing and annotation.</title>
        <authorList>
            <consortium name="The Broad Institute Genomics Platform"/>
            <consortium name="The Broad Institute Genome Sequencing Center for Infectious Disease"/>
            <person name="Wu L."/>
            <person name="Ma J."/>
        </authorList>
    </citation>
    <scope>NUCLEOTIDE SEQUENCE [LARGE SCALE GENOMIC DNA]</scope>
    <source>
        <strain evidence="5">CGMCC 4.7283</strain>
    </source>
</reference>
<gene>
    <name evidence="4" type="ORF">ACFO5X_06450</name>
</gene>
<dbReference type="InterPro" id="IPR010992">
    <property type="entry name" value="IHF-like_DNA-bd_dom_sf"/>
</dbReference>
<dbReference type="GO" id="GO:0003677">
    <property type="term" value="F:DNA binding"/>
    <property type="evidence" value="ECO:0007669"/>
    <property type="project" value="UniProtKB-KW"/>
</dbReference>
<dbReference type="InterPro" id="IPR000119">
    <property type="entry name" value="Hist_DNA-bd"/>
</dbReference>
<evidence type="ECO:0000256" key="3">
    <source>
        <dbReference type="SAM" id="MobiDB-lite"/>
    </source>
</evidence>
<evidence type="ECO:0000256" key="2">
    <source>
        <dbReference type="ARBA" id="ARBA00023125"/>
    </source>
</evidence>
<feature type="compositionally biased region" description="Basic and acidic residues" evidence="3">
    <location>
        <begin position="27"/>
        <end position="36"/>
    </location>
</feature>
<protein>
    <submittedName>
        <fullName evidence="4">HU family DNA-binding protein</fullName>
    </submittedName>
</protein>
<feature type="region of interest" description="Disordered" evidence="3">
    <location>
        <begin position="1"/>
        <end position="36"/>
    </location>
</feature>
<keyword evidence="5" id="KW-1185">Reference proteome</keyword>
<evidence type="ECO:0000256" key="1">
    <source>
        <dbReference type="ARBA" id="ARBA00010529"/>
    </source>
</evidence>
<comment type="caution">
    <text evidence="4">The sequence shown here is derived from an EMBL/GenBank/DDBJ whole genome shotgun (WGS) entry which is preliminary data.</text>
</comment>
<feature type="compositionally biased region" description="Basic and acidic residues" evidence="3">
    <location>
        <begin position="110"/>
        <end position="120"/>
    </location>
</feature>
<dbReference type="Pfam" id="PF00216">
    <property type="entry name" value="Bac_DNA_binding"/>
    <property type="match status" value="1"/>
</dbReference>
<organism evidence="4 5">
    <name type="scientific">Seohaeicola nanhaiensis</name>
    <dbReference type="NCBI Taxonomy" id="1387282"/>
    <lineage>
        <taxon>Bacteria</taxon>
        <taxon>Pseudomonadati</taxon>
        <taxon>Pseudomonadota</taxon>
        <taxon>Alphaproteobacteria</taxon>
        <taxon>Rhodobacterales</taxon>
        <taxon>Roseobacteraceae</taxon>
        <taxon>Seohaeicola</taxon>
    </lineage>
</organism>
<sequence>MTNVKPPADSVAARAAKPAAKARRKARAEAADTGGKELKKAALVDQVAERAGLKKTEAKAAVEAVLAVLGESVAAGRALNLPPLGRLRVARTEEKPNGSVSVLKLRTAGKGKDPLAEPEE</sequence>
<keyword evidence="2 4" id="KW-0238">DNA-binding</keyword>
<proteinExistence type="inferred from homology"/>
<dbReference type="EMBL" id="JBHSGI010000004">
    <property type="protein sequence ID" value="MFC4668187.1"/>
    <property type="molecule type" value="Genomic_DNA"/>
</dbReference>
<feature type="region of interest" description="Disordered" evidence="3">
    <location>
        <begin position="95"/>
        <end position="120"/>
    </location>
</feature>
<name>A0ABV9KD96_9RHOB</name>
<accession>A0ABV9KD96</accession>
<comment type="similarity">
    <text evidence="1">Belongs to the bacterial histone-like protein family.</text>
</comment>